<evidence type="ECO:0000313" key="4">
    <source>
        <dbReference type="Proteomes" id="UP001596253"/>
    </source>
</evidence>
<organism evidence="3 4">
    <name type="scientific">Lactiplantibacillus dongliensis</name>
    <dbReference type="NCBI Taxonomy" id="2559919"/>
    <lineage>
        <taxon>Bacteria</taxon>
        <taxon>Bacillati</taxon>
        <taxon>Bacillota</taxon>
        <taxon>Bacilli</taxon>
        <taxon>Lactobacillales</taxon>
        <taxon>Lactobacillaceae</taxon>
        <taxon>Lactiplantibacillus</taxon>
    </lineage>
</organism>
<keyword evidence="1" id="KW-0175">Coiled coil</keyword>
<evidence type="ECO:0000259" key="2">
    <source>
        <dbReference type="PROSITE" id="PS50943"/>
    </source>
</evidence>
<comment type="caution">
    <text evidence="3">The sequence shown here is derived from an EMBL/GenBank/DDBJ whole genome shotgun (WGS) entry which is preliminary data.</text>
</comment>
<dbReference type="SUPFAM" id="SSF47413">
    <property type="entry name" value="lambda repressor-like DNA-binding domains"/>
    <property type="match status" value="1"/>
</dbReference>
<dbReference type="PROSITE" id="PS50943">
    <property type="entry name" value="HTH_CROC1"/>
    <property type="match status" value="1"/>
</dbReference>
<feature type="coiled-coil region" evidence="1">
    <location>
        <begin position="37"/>
        <end position="64"/>
    </location>
</feature>
<feature type="domain" description="HTH cro/C1-type" evidence="2">
    <location>
        <begin position="6"/>
        <end position="61"/>
    </location>
</feature>
<dbReference type="InterPro" id="IPR010982">
    <property type="entry name" value="Lambda_DNA-bd_dom_sf"/>
</dbReference>
<accession>A0ABW1R8C8</accession>
<keyword evidence="4" id="KW-1185">Reference proteome</keyword>
<evidence type="ECO:0000256" key="1">
    <source>
        <dbReference type="SAM" id="Coils"/>
    </source>
</evidence>
<dbReference type="SMART" id="SM00530">
    <property type="entry name" value="HTH_XRE"/>
    <property type="match status" value="1"/>
</dbReference>
<dbReference type="InterPro" id="IPR001387">
    <property type="entry name" value="Cro/C1-type_HTH"/>
</dbReference>
<dbReference type="Gene3D" id="1.10.260.40">
    <property type="entry name" value="lambda repressor-like DNA-binding domains"/>
    <property type="match status" value="1"/>
</dbReference>
<dbReference type="Pfam" id="PF13443">
    <property type="entry name" value="HTH_26"/>
    <property type="match status" value="1"/>
</dbReference>
<evidence type="ECO:0000313" key="3">
    <source>
        <dbReference type="EMBL" id="MFC6165414.1"/>
    </source>
</evidence>
<dbReference type="Proteomes" id="UP001596253">
    <property type="component" value="Unassembled WGS sequence"/>
</dbReference>
<proteinExistence type="predicted"/>
<dbReference type="EMBL" id="JBHSSD010000051">
    <property type="protein sequence ID" value="MFC6165414.1"/>
    <property type="molecule type" value="Genomic_DNA"/>
</dbReference>
<gene>
    <name evidence="3" type="ORF">ACFP3T_12095</name>
</gene>
<dbReference type="RefSeq" id="WP_137640048.1">
    <property type="nucleotide sequence ID" value="NZ_BJDK01000013.1"/>
</dbReference>
<reference evidence="4" key="1">
    <citation type="journal article" date="2019" name="Int. J. Syst. Evol. Microbiol.">
        <title>The Global Catalogue of Microorganisms (GCM) 10K type strain sequencing project: providing services to taxonomists for standard genome sequencing and annotation.</title>
        <authorList>
            <consortium name="The Broad Institute Genomics Platform"/>
            <consortium name="The Broad Institute Genome Sequencing Center for Infectious Disease"/>
            <person name="Wu L."/>
            <person name="Ma J."/>
        </authorList>
    </citation>
    <scope>NUCLEOTIDE SEQUENCE [LARGE SCALE GENOMIC DNA]</scope>
    <source>
        <strain evidence="4">CCM 8932</strain>
    </source>
</reference>
<sequence>MIKSELAAILTERQLSITELAQQTGIDHQILSQLANNQAQQLNLQQLNTLARTLELELDDLLTLIPDQELLVVLTSLNRTTKQFQGQLKFIDHDCHQTAILPLTGCYEQTGLLTTFLINDTFDTTQSADKLRTRLEKLQAANPSPLTEQQAQAAENFPADLIWLQSHDEPTNEADLDRFFQINSLLAAARYTDLKLILKPLAMGLIAAFYNHPAEVLGPPTMAQLQWGETTGFRLFNCHLLASPEALAQAGLNRRQTQVQQQRAQPVNYTNLEFVDYFFGADNGLSN</sequence>
<protein>
    <submittedName>
        <fullName evidence="3">Helix-turn-helix domain-containing protein</fullName>
    </submittedName>
</protein>
<name>A0ABW1R8C8_9LACO</name>